<feature type="transmembrane region" description="Helical" evidence="1">
    <location>
        <begin position="71"/>
        <end position="92"/>
    </location>
</feature>
<gene>
    <name evidence="2" type="ORF">M407DRAFT_89032</name>
</gene>
<evidence type="ECO:0000313" key="3">
    <source>
        <dbReference type="Proteomes" id="UP000054248"/>
    </source>
</evidence>
<keyword evidence="1" id="KW-1133">Transmembrane helix</keyword>
<keyword evidence="1" id="KW-0812">Transmembrane</keyword>
<organism evidence="2 3">
    <name type="scientific">Tulasnella calospora MUT 4182</name>
    <dbReference type="NCBI Taxonomy" id="1051891"/>
    <lineage>
        <taxon>Eukaryota</taxon>
        <taxon>Fungi</taxon>
        <taxon>Dikarya</taxon>
        <taxon>Basidiomycota</taxon>
        <taxon>Agaricomycotina</taxon>
        <taxon>Agaricomycetes</taxon>
        <taxon>Cantharellales</taxon>
        <taxon>Tulasnellaceae</taxon>
        <taxon>Tulasnella</taxon>
    </lineage>
</organism>
<sequence length="97" mass="10733">MDPAFDHLPTNRGFRKLPHACTRSSCYDHATFYCHTPVSSMCLSILSPKSFPLSCIVSSCVCSSLSLHYCPFSHCLILLSVCSSLSFAGLYFRSRST</sequence>
<accession>A0A0C3QX92</accession>
<keyword evidence="1" id="KW-0472">Membrane</keyword>
<dbReference type="AlphaFoldDB" id="A0A0C3QX92"/>
<evidence type="ECO:0000256" key="1">
    <source>
        <dbReference type="SAM" id="Phobius"/>
    </source>
</evidence>
<dbReference type="EMBL" id="KN822942">
    <property type="protein sequence ID" value="KIO34666.1"/>
    <property type="molecule type" value="Genomic_DNA"/>
</dbReference>
<reference evidence="3" key="2">
    <citation type="submission" date="2015-01" db="EMBL/GenBank/DDBJ databases">
        <title>Evolutionary Origins and Diversification of the Mycorrhizal Mutualists.</title>
        <authorList>
            <consortium name="DOE Joint Genome Institute"/>
            <consortium name="Mycorrhizal Genomics Consortium"/>
            <person name="Kohler A."/>
            <person name="Kuo A."/>
            <person name="Nagy L.G."/>
            <person name="Floudas D."/>
            <person name="Copeland A."/>
            <person name="Barry K.W."/>
            <person name="Cichocki N."/>
            <person name="Veneault-Fourrey C."/>
            <person name="LaButti K."/>
            <person name="Lindquist E.A."/>
            <person name="Lipzen A."/>
            <person name="Lundell T."/>
            <person name="Morin E."/>
            <person name="Murat C."/>
            <person name="Riley R."/>
            <person name="Ohm R."/>
            <person name="Sun H."/>
            <person name="Tunlid A."/>
            <person name="Henrissat B."/>
            <person name="Grigoriev I.V."/>
            <person name="Hibbett D.S."/>
            <person name="Martin F."/>
        </authorList>
    </citation>
    <scope>NUCLEOTIDE SEQUENCE [LARGE SCALE GENOMIC DNA]</scope>
    <source>
        <strain evidence="3">MUT 4182</strain>
    </source>
</reference>
<dbReference type="Proteomes" id="UP000054248">
    <property type="component" value="Unassembled WGS sequence"/>
</dbReference>
<evidence type="ECO:0000313" key="2">
    <source>
        <dbReference type="EMBL" id="KIO34666.1"/>
    </source>
</evidence>
<keyword evidence="3" id="KW-1185">Reference proteome</keyword>
<reference evidence="2 3" key="1">
    <citation type="submission" date="2014-04" db="EMBL/GenBank/DDBJ databases">
        <authorList>
            <consortium name="DOE Joint Genome Institute"/>
            <person name="Kuo A."/>
            <person name="Girlanda M."/>
            <person name="Perotto S."/>
            <person name="Kohler A."/>
            <person name="Nagy L.G."/>
            <person name="Floudas D."/>
            <person name="Copeland A."/>
            <person name="Barry K.W."/>
            <person name="Cichocki N."/>
            <person name="Veneault-Fourrey C."/>
            <person name="LaButti K."/>
            <person name="Lindquist E.A."/>
            <person name="Lipzen A."/>
            <person name="Lundell T."/>
            <person name="Morin E."/>
            <person name="Murat C."/>
            <person name="Sun H."/>
            <person name="Tunlid A."/>
            <person name="Henrissat B."/>
            <person name="Grigoriev I.V."/>
            <person name="Hibbett D.S."/>
            <person name="Martin F."/>
            <person name="Nordberg H.P."/>
            <person name="Cantor M.N."/>
            <person name="Hua S.X."/>
        </authorList>
    </citation>
    <scope>NUCLEOTIDE SEQUENCE [LARGE SCALE GENOMIC DNA]</scope>
    <source>
        <strain evidence="2 3">MUT 4182</strain>
    </source>
</reference>
<protein>
    <submittedName>
        <fullName evidence="2">Uncharacterized protein</fullName>
    </submittedName>
</protein>
<proteinExistence type="predicted"/>
<dbReference type="HOGENOM" id="CLU_2348212_0_0_1"/>
<name>A0A0C3QX92_9AGAM</name>